<organism evidence="7">
    <name type="scientific">marine sediment metagenome</name>
    <dbReference type="NCBI Taxonomy" id="412755"/>
    <lineage>
        <taxon>unclassified sequences</taxon>
        <taxon>metagenomes</taxon>
        <taxon>ecological metagenomes</taxon>
    </lineage>
</organism>
<dbReference type="PANTHER" id="PTHR32329">
    <property type="entry name" value="BIFUNCTIONAL PROTEIN [INCLUDES 2-HYDROXYACYL-COA DEHYDRATASE (N-TER) AND ITS ACTIVATOR DOMAIN (C_TERM)-RELATED"/>
    <property type="match status" value="1"/>
</dbReference>
<evidence type="ECO:0000256" key="3">
    <source>
        <dbReference type="ARBA" id="ARBA00023004"/>
    </source>
</evidence>
<name>A0A0F9DIW8_9ZZZZ</name>
<protein>
    <recommendedName>
        <fullName evidence="8">ATPase BadF/BadG/BcrA/BcrD type domain-containing protein</fullName>
    </recommendedName>
</protein>
<dbReference type="NCBIfam" id="TIGR00241">
    <property type="entry name" value="CoA_E_activ"/>
    <property type="match status" value="1"/>
</dbReference>
<dbReference type="GO" id="GO:0051536">
    <property type="term" value="F:iron-sulfur cluster binding"/>
    <property type="evidence" value="ECO:0007669"/>
    <property type="project" value="UniProtKB-KW"/>
</dbReference>
<evidence type="ECO:0008006" key="8">
    <source>
        <dbReference type="Google" id="ProtNLM"/>
    </source>
</evidence>
<dbReference type="InterPro" id="IPR002731">
    <property type="entry name" value="ATPase_BadF"/>
</dbReference>
<dbReference type="EMBL" id="LAZR01041452">
    <property type="protein sequence ID" value="KKL11953.1"/>
    <property type="molecule type" value="Genomic_DNA"/>
</dbReference>
<dbReference type="GO" id="GO:0046872">
    <property type="term" value="F:metal ion binding"/>
    <property type="evidence" value="ECO:0007669"/>
    <property type="project" value="UniProtKB-KW"/>
</dbReference>
<dbReference type="InterPro" id="IPR008275">
    <property type="entry name" value="CoA_E_activase_dom"/>
</dbReference>
<gene>
    <name evidence="7" type="ORF">LCGC14_2540620</name>
</gene>
<evidence type="ECO:0000259" key="5">
    <source>
        <dbReference type="Pfam" id="PF01869"/>
    </source>
</evidence>
<sequence length="436" mass="48287">MPGLSDTAATNKLFEVLVGTPQLAQSLNIDLGPLIDISGVAATGSGRKVVGAFLNADLDVDEITAHARGAVEIDPDVETIFEIGGQDSKYISISNTHPLDFDMNKVCAAGTGSFLHDLANRYGINIVDEFQRIALSSENPVRLADRCTVFIESDLEAYHQKGISKTDLIAGLCYAIVYNYLNRVVGKRKIGKKLMFLGGPSLNKAVVAAFENVLGRELLVPRHREVLGAYGAAIIAQEKRHNRSVATRFMGLDAVANDKMHYIEKTCRTNTGCTNQCKLKIYDFSGRKRIWGGECGRYESAGDNKGIKENYFEQWQKIWQTHTEGICETLEKKPLMEVDGRPTVGMQRALYGFQTSVLWADFFDRLGFRLVLTRPTDSRISSHGTEIMEGETCYPVKISHGHIRELAGNVKFLFIPSIINMKTPQGSGYYCPMIQS</sequence>
<reference evidence="7" key="1">
    <citation type="journal article" date="2015" name="Nature">
        <title>Complex archaea that bridge the gap between prokaryotes and eukaryotes.</title>
        <authorList>
            <person name="Spang A."/>
            <person name="Saw J.H."/>
            <person name="Jorgensen S.L."/>
            <person name="Zaremba-Niedzwiedzka K."/>
            <person name="Martijn J."/>
            <person name="Lind A.E."/>
            <person name="van Eijk R."/>
            <person name="Schleper C."/>
            <person name="Guy L."/>
            <person name="Ettema T.J."/>
        </authorList>
    </citation>
    <scope>NUCLEOTIDE SEQUENCE</scope>
</reference>
<comment type="caution">
    <text evidence="7">The sequence shown here is derived from an EMBL/GenBank/DDBJ whole genome shotgun (WGS) entry which is preliminary data.</text>
</comment>
<dbReference type="AlphaFoldDB" id="A0A0F9DIW8"/>
<dbReference type="SUPFAM" id="SSF53067">
    <property type="entry name" value="Actin-like ATPase domain"/>
    <property type="match status" value="1"/>
</dbReference>
<dbReference type="InterPro" id="IPR043129">
    <property type="entry name" value="ATPase_NBD"/>
</dbReference>
<feature type="domain" description="ATPase BadF/BadG/BcrA/BcrD type" evidence="5">
    <location>
        <begin position="36"/>
        <end position="236"/>
    </location>
</feature>
<evidence type="ECO:0000256" key="1">
    <source>
        <dbReference type="ARBA" id="ARBA00001966"/>
    </source>
</evidence>
<accession>A0A0F9DIW8</accession>
<evidence type="ECO:0000256" key="2">
    <source>
        <dbReference type="ARBA" id="ARBA00022723"/>
    </source>
</evidence>
<evidence type="ECO:0000259" key="6">
    <source>
        <dbReference type="Pfam" id="PF09989"/>
    </source>
</evidence>
<comment type="cofactor">
    <cofactor evidence="1">
        <name>[4Fe-4S] cluster</name>
        <dbReference type="ChEBI" id="CHEBI:49883"/>
    </cofactor>
</comment>
<feature type="domain" description="DUF2229" evidence="6">
    <location>
        <begin position="343"/>
        <end position="436"/>
    </location>
</feature>
<dbReference type="CDD" id="cd24035">
    <property type="entry name" value="ASKHA_NBD_O66634-like_rpt2"/>
    <property type="match status" value="1"/>
</dbReference>
<feature type="non-terminal residue" evidence="7">
    <location>
        <position position="436"/>
    </location>
</feature>
<keyword evidence="4" id="KW-0411">Iron-sulfur</keyword>
<dbReference type="InterPro" id="IPR018709">
    <property type="entry name" value="CoA_activase_DUF2229"/>
</dbReference>
<evidence type="ECO:0000256" key="4">
    <source>
        <dbReference type="ARBA" id="ARBA00023014"/>
    </source>
</evidence>
<dbReference type="Gene3D" id="3.30.420.40">
    <property type="match status" value="1"/>
</dbReference>
<keyword evidence="3" id="KW-0408">Iron</keyword>
<dbReference type="InterPro" id="IPR051805">
    <property type="entry name" value="Dehydratase_Activator_Redct"/>
</dbReference>
<evidence type="ECO:0000313" key="7">
    <source>
        <dbReference type="EMBL" id="KKL11953.1"/>
    </source>
</evidence>
<dbReference type="Pfam" id="PF01869">
    <property type="entry name" value="BcrAD_BadFG"/>
    <property type="match status" value="1"/>
</dbReference>
<keyword evidence="2" id="KW-0479">Metal-binding</keyword>
<dbReference type="PANTHER" id="PTHR32329:SF7">
    <property type="entry name" value="ACTIVATOR OF 2-HYDROXYACYL-COA-HYDRATASE"/>
    <property type="match status" value="1"/>
</dbReference>
<proteinExistence type="predicted"/>
<dbReference type="Pfam" id="PF09989">
    <property type="entry name" value="DUF2229"/>
    <property type="match status" value="1"/>
</dbReference>